<dbReference type="EMBL" id="RQTK01000062">
    <property type="protein sequence ID" value="RUS89203.1"/>
    <property type="molecule type" value="Genomic_DNA"/>
</dbReference>
<sequence length="208" mass="22688">MHATSECRWNQHGTLGIKNPAVIGSYQRFLLDLCGIATVQYLCKDLMTELSLDVAQVPVPIVSVWARALVAPLSHGLLSTEQTAQPAGGQSPRAQAIQLGVNSQTVPGSNIKCYLRRLRRYIAIGGNSADEESQIAQSVAFKLTRRRTGFRVSDGISRSLEQTRPTSCLVFSDSYVGTAQNYQAGGPRFESHMTSTSPYRVLRLICGT</sequence>
<dbReference type="Proteomes" id="UP000271974">
    <property type="component" value="Unassembled WGS sequence"/>
</dbReference>
<gene>
    <name evidence="1" type="ORF">EGW08_003013</name>
</gene>
<evidence type="ECO:0000313" key="2">
    <source>
        <dbReference type="Proteomes" id="UP000271974"/>
    </source>
</evidence>
<name>A0A433U5W1_ELYCH</name>
<reference evidence="1 2" key="1">
    <citation type="submission" date="2019-01" db="EMBL/GenBank/DDBJ databases">
        <title>A draft genome assembly of the solar-powered sea slug Elysia chlorotica.</title>
        <authorList>
            <person name="Cai H."/>
            <person name="Li Q."/>
            <person name="Fang X."/>
            <person name="Li J."/>
            <person name="Curtis N.E."/>
            <person name="Altenburger A."/>
            <person name="Shibata T."/>
            <person name="Feng M."/>
            <person name="Maeda T."/>
            <person name="Schwartz J.A."/>
            <person name="Shigenobu S."/>
            <person name="Lundholm N."/>
            <person name="Nishiyama T."/>
            <person name="Yang H."/>
            <person name="Hasebe M."/>
            <person name="Li S."/>
            <person name="Pierce S.K."/>
            <person name="Wang J."/>
        </authorList>
    </citation>
    <scope>NUCLEOTIDE SEQUENCE [LARGE SCALE GENOMIC DNA]</scope>
    <source>
        <strain evidence="1">EC2010</strain>
        <tissue evidence="1">Whole organism of an adult</tissue>
    </source>
</reference>
<comment type="caution">
    <text evidence="1">The sequence shown here is derived from an EMBL/GenBank/DDBJ whole genome shotgun (WGS) entry which is preliminary data.</text>
</comment>
<accession>A0A433U5W1</accession>
<evidence type="ECO:0000313" key="1">
    <source>
        <dbReference type="EMBL" id="RUS89203.1"/>
    </source>
</evidence>
<protein>
    <submittedName>
        <fullName evidence="1">Uncharacterized protein</fullName>
    </submittedName>
</protein>
<keyword evidence="2" id="KW-1185">Reference proteome</keyword>
<dbReference type="AlphaFoldDB" id="A0A433U5W1"/>
<proteinExistence type="predicted"/>
<organism evidence="1 2">
    <name type="scientific">Elysia chlorotica</name>
    <name type="common">Eastern emerald elysia</name>
    <name type="synonym">Sea slug</name>
    <dbReference type="NCBI Taxonomy" id="188477"/>
    <lineage>
        <taxon>Eukaryota</taxon>
        <taxon>Metazoa</taxon>
        <taxon>Spiralia</taxon>
        <taxon>Lophotrochozoa</taxon>
        <taxon>Mollusca</taxon>
        <taxon>Gastropoda</taxon>
        <taxon>Heterobranchia</taxon>
        <taxon>Euthyneura</taxon>
        <taxon>Panpulmonata</taxon>
        <taxon>Sacoglossa</taxon>
        <taxon>Placobranchoidea</taxon>
        <taxon>Plakobranchidae</taxon>
        <taxon>Elysia</taxon>
    </lineage>
</organism>